<dbReference type="PROSITE" id="PS51462">
    <property type="entry name" value="NUDIX"/>
    <property type="match status" value="1"/>
</dbReference>
<evidence type="ECO:0000256" key="13">
    <source>
        <dbReference type="PIRSR" id="PIRSR604385-2"/>
    </source>
</evidence>
<proteinExistence type="inferred from homology"/>
<dbReference type="EMBL" id="CCSB01000001">
    <property type="protein sequence ID" value="CDZ76867.1"/>
    <property type="molecule type" value="Genomic_DNA"/>
</dbReference>
<feature type="binding site" evidence="13">
    <location>
        <position position="109"/>
    </location>
    <ligand>
        <name>Mg(2+)</name>
        <dbReference type="ChEBI" id="CHEBI:18420"/>
        <label>1</label>
    </ligand>
</feature>
<comment type="cofactor">
    <cofactor evidence="1 13">
        <name>Mg(2+)</name>
        <dbReference type="ChEBI" id="CHEBI:18420"/>
    </cofactor>
</comment>
<dbReference type="EC" id="3.6.1.13" evidence="3"/>
<feature type="short sequence motif" description="Nudix box" evidence="14">
    <location>
        <begin position="90"/>
        <end position="112"/>
    </location>
</feature>
<evidence type="ECO:0000256" key="1">
    <source>
        <dbReference type="ARBA" id="ARBA00001946"/>
    </source>
</evidence>
<keyword evidence="17" id="KW-1185">Reference proteome</keyword>
<dbReference type="InterPro" id="IPR004385">
    <property type="entry name" value="NDP_pyrophosphatase"/>
</dbReference>
<dbReference type="PANTHER" id="PTHR11839:SF5">
    <property type="entry name" value="ADP-RIBOSE PYROPHOSPHATASE"/>
    <property type="match status" value="1"/>
</dbReference>
<dbReference type="PANTHER" id="PTHR11839">
    <property type="entry name" value="UDP/ADP-SUGAR PYROPHOSPHATASE"/>
    <property type="match status" value="1"/>
</dbReference>
<evidence type="ECO:0000256" key="7">
    <source>
        <dbReference type="ARBA" id="ARBA00022842"/>
    </source>
</evidence>
<name>A0A078KV48_9GAMM</name>
<dbReference type="GO" id="GO:0019693">
    <property type="term" value="P:ribose phosphate metabolic process"/>
    <property type="evidence" value="ECO:0007669"/>
    <property type="project" value="TreeGrafter"/>
</dbReference>
<comment type="function">
    <text evidence="8">Acts on ADP-mannose and ADP-glucose as well as ADP-ribose. Prevents glycogen biosynthesis. The reaction catalyzed by this enzyme is a limiting step of the gluconeogenic process.</text>
</comment>
<dbReference type="STRING" id="1034943.BN59_01143"/>
<evidence type="ECO:0000256" key="9">
    <source>
        <dbReference type="ARBA" id="ARBA00030162"/>
    </source>
</evidence>
<organism evidence="16 17">
    <name type="scientific">Legionella massiliensis</name>
    <dbReference type="NCBI Taxonomy" id="1034943"/>
    <lineage>
        <taxon>Bacteria</taxon>
        <taxon>Pseudomonadati</taxon>
        <taxon>Pseudomonadota</taxon>
        <taxon>Gammaproteobacteria</taxon>
        <taxon>Legionellales</taxon>
        <taxon>Legionellaceae</taxon>
        <taxon>Legionella</taxon>
    </lineage>
</organism>
<evidence type="ECO:0000256" key="10">
    <source>
        <dbReference type="ARBA" id="ARBA00030308"/>
    </source>
</evidence>
<dbReference type="InterPro" id="IPR015797">
    <property type="entry name" value="NUDIX_hydrolase-like_dom_sf"/>
</dbReference>
<feature type="binding site" evidence="13">
    <location>
        <position position="155"/>
    </location>
    <ligand>
        <name>Mg(2+)</name>
        <dbReference type="ChEBI" id="CHEBI:18420"/>
        <label>1</label>
    </ligand>
</feature>
<dbReference type="OrthoDB" id="5292471at2"/>
<dbReference type="Proteomes" id="UP000044071">
    <property type="component" value="Unassembled WGS sequence"/>
</dbReference>
<evidence type="ECO:0000313" key="16">
    <source>
        <dbReference type="EMBL" id="CDZ76867.1"/>
    </source>
</evidence>
<evidence type="ECO:0000256" key="12">
    <source>
        <dbReference type="ARBA" id="ARBA00049546"/>
    </source>
</evidence>
<gene>
    <name evidence="16" type="primary">nudF</name>
    <name evidence="16" type="ORF">BN59_01143</name>
</gene>
<dbReference type="GO" id="GO:0019144">
    <property type="term" value="F:ADP-sugar diphosphatase activity"/>
    <property type="evidence" value="ECO:0007669"/>
    <property type="project" value="TreeGrafter"/>
</dbReference>
<accession>A0A078KV48</accession>
<dbReference type="NCBIfam" id="TIGR00052">
    <property type="entry name" value="nudix-type nucleoside diphosphatase, YffH/AdpP family"/>
    <property type="match status" value="1"/>
</dbReference>
<dbReference type="InterPro" id="IPR000086">
    <property type="entry name" value="NUDIX_hydrolase_dom"/>
</dbReference>
<evidence type="ECO:0000256" key="5">
    <source>
        <dbReference type="ARBA" id="ARBA00022723"/>
    </source>
</evidence>
<comment type="similarity">
    <text evidence="2">Belongs to the Nudix hydrolase family. NudF subfamily.</text>
</comment>
<evidence type="ECO:0000256" key="2">
    <source>
        <dbReference type="ARBA" id="ARBA00007482"/>
    </source>
</evidence>
<dbReference type="GO" id="GO:0006753">
    <property type="term" value="P:nucleoside phosphate metabolic process"/>
    <property type="evidence" value="ECO:0007669"/>
    <property type="project" value="TreeGrafter"/>
</dbReference>
<evidence type="ECO:0000256" key="3">
    <source>
        <dbReference type="ARBA" id="ARBA00012453"/>
    </source>
</evidence>
<dbReference type="Gene3D" id="3.90.79.10">
    <property type="entry name" value="Nucleoside Triphosphate Pyrophosphohydrolase"/>
    <property type="match status" value="1"/>
</dbReference>
<dbReference type="GO" id="GO:0047631">
    <property type="term" value="F:ADP-ribose diphosphatase activity"/>
    <property type="evidence" value="ECO:0007669"/>
    <property type="project" value="UniProtKB-EC"/>
</dbReference>
<protein>
    <recommendedName>
        <fullName evidence="4">ADP-ribose pyrophosphatase</fullName>
        <ecNumber evidence="3">3.6.1.13</ecNumber>
    </recommendedName>
    <alternativeName>
        <fullName evidence="9">ADP-ribose diphosphatase</fullName>
    </alternativeName>
    <alternativeName>
        <fullName evidence="11">ADP-ribose phosphohydrolase</fullName>
    </alternativeName>
    <alternativeName>
        <fullName evidence="10">Adenosine diphosphoribose pyrophosphatase</fullName>
    </alternativeName>
</protein>
<dbReference type="AlphaFoldDB" id="A0A078KV48"/>
<dbReference type="GO" id="GO:0046872">
    <property type="term" value="F:metal ion binding"/>
    <property type="evidence" value="ECO:0007669"/>
    <property type="project" value="UniProtKB-KW"/>
</dbReference>
<evidence type="ECO:0000256" key="14">
    <source>
        <dbReference type="PIRSR" id="PIRSR604385-3"/>
    </source>
</evidence>
<evidence type="ECO:0000256" key="4">
    <source>
        <dbReference type="ARBA" id="ARBA00013297"/>
    </source>
</evidence>
<keyword evidence="6" id="KW-0378">Hydrolase</keyword>
<dbReference type="eggNOG" id="COG0494">
    <property type="taxonomic scope" value="Bacteria"/>
</dbReference>
<reference evidence="16 17" key="1">
    <citation type="submission" date="2014-06" db="EMBL/GenBank/DDBJ databases">
        <authorList>
            <person name="Urmite Genomes Urmite Genomes"/>
        </authorList>
    </citation>
    <scope>NUCLEOTIDE SEQUENCE [LARGE SCALE GENOMIC DNA]</scope>
</reference>
<evidence type="ECO:0000256" key="6">
    <source>
        <dbReference type="ARBA" id="ARBA00022801"/>
    </source>
</evidence>
<feature type="domain" description="Nudix hydrolase" evidence="15">
    <location>
        <begin position="46"/>
        <end position="184"/>
    </location>
</feature>
<keyword evidence="5 13" id="KW-0479">Metal-binding</keyword>
<sequence length="196" mass="22319">MNKKIKIITKEAIYKGYLQLYNYDLEIPSFDAEKEHIASKKREIVQTYDSVLVLVYAPMLDSLVMCREFRPGVFFNASQDDPFVFECVSGTIDSNKTPEETAKIEVYEEAGLRVDSLKLIAQAYKSPGILTEKMYIYYAEVNGAPKSGIHGVGDEEILTQIIPRKKIYDLMDEMKIVDGATLIALNWFRARQETAP</sequence>
<feature type="binding site" evidence="13">
    <location>
        <position position="105"/>
    </location>
    <ligand>
        <name>Mg(2+)</name>
        <dbReference type="ChEBI" id="CHEBI:18420"/>
        <label>1</label>
    </ligand>
</feature>
<evidence type="ECO:0000256" key="11">
    <source>
        <dbReference type="ARBA" id="ARBA00033056"/>
    </source>
</evidence>
<dbReference type="SUPFAM" id="SSF55811">
    <property type="entry name" value="Nudix"/>
    <property type="match status" value="1"/>
</dbReference>
<keyword evidence="7 13" id="KW-0460">Magnesium</keyword>
<comment type="catalytic activity">
    <reaction evidence="12">
        <text>ADP-D-ribose + H2O = D-ribose 5-phosphate + AMP + 2 H(+)</text>
        <dbReference type="Rhea" id="RHEA:10412"/>
        <dbReference type="ChEBI" id="CHEBI:15377"/>
        <dbReference type="ChEBI" id="CHEBI:15378"/>
        <dbReference type="ChEBI" id="CHEBI:57967"/>
        <dbReference type="ChEBI" id="CHEBI:78346"/>
        <dbReference type="ChEBI" id="CHEBI:456215"/>
        <dbReference type="EC" id="3.6.1.13"/>
    </reaction>
</comment>
<dbReference type="GO" id="GO:0005829">
    <property type="term" value="C:cytosol"/>
    <property type="evidence" value="ECO:0007669"/>
    <property type="project" value="TreeGrafter"/>
</dbReference>
<evidence type="ECO:0000313" key="17">
    <source>
        <dbReference type="Proteomes" id="UP000044071"/>
    </source>
</evidence>
<dbReference type="Pfam" id="PF00293">
    <property type="entry name" value="NUDIX"/>
    <property type="match status" value="1"/>
</dbReference>
<dbReference type="RefSeq" id="WP_043873299.1">
    <property type="nucleotide sequence ID" value="NZ_CCVW01000001.1"/>
</dbReference>
<evidence type="ECO:0000256" key="8">
    <source>
        <dbReference type="ARBA" id="ARBA00025164"/>
    </source>
</evidence>
<evidence type="ECO:0000259" key="15">
    <source>
        <dbReference type="PROSITE" id="PS51462"/>
    </source>
</evidence>